<reference evidence="1 2" key="1">
    <citation type="journal article" date="2019" name="Emerg. Microbes Infect.">
        <title>Comprehensive subspecies identification of 175 nontuberculous mycobacteria species based on 7547 genomic profiles.</title>
        <authorList>
            <person name="Matsumoto Y."/>
            <person name="Kinjo T."/>
            <person name="Motooka D."/>
            <person name="Nabeya D."/>
            <person name="Jung N."/>
            <person name="Uechi K."/>
            <person name="Horii T."/>
            <person name="Iida T."/>
            <person name="Fujita J."/>
            <person name="Nakamura S."/>
        </authorList>
    </citation>
    <scope>NUCLEOTIDE SEQUENCE [LARGE SCALE GENOMIC DNA]</scope>
    <source>
        <strain evidence="1 2">JCM 6375</strain>
    </source>
</reference>
<dbReference type="EMBL" id="AP022560">
    <property type="protein sequence ID" value="BBW99729.1"/>
    <property type="molecule type" value="Genomic_DNA"/>
</dbReference>
<keyword evidence="2" id="KW-1185">Reference proteome</keyword>
<dbReference type="KEGG" id="mmor:MMOR_06660"/>
<dbReference type="AlphaFoldDB" id="A0AAD1M4X7"/>
<name>A0AAD1M4X7_9MYCO</name>
<evidence type="ECO:0000313" key="2">
    <source>
        <dbReference type="Proteomes" id="UP000466681"/>
    </source>
</evidence>
<accession>A0AAD1M4X7</accession>
<organism evidence="1 2">
    <name type="scientific">Mycolicibacterium moriokaense</name>
    <dbReference type="NCBI Taxonomy" id="39691"/>
    <lineage>
        <taxon>Bacteria</taxon>
        <taxon>Bacillati</taxon>
        <taxon>Actinomycetota</taxon>
        <taxon>Actinomycetes</taxon>
        <taxon>Mycobacteriales</taxon>
        <taxon>Mycobacteriaceae</taxon>
        <taxon>Mycolicibacterium</taxon>
    </lineage>
</organism>
<sequence>MQGLPQSWGRRRRLALTGRRVLLMRRVPRATALEAGPGVSANLEPVPTARVVARLALGRQQQEPMLRAFG</sequence>
<dbReference type="RefSeq" id="WP_133056586.1">
    <property type="nucleotide sequence ID" value="NZ_AP022560.1"/>
</dbReference>
<gene>
    <name evidence="1" type="ORF">MMOR_06660</name>
</gene>
<evidence type="ECO:0000313" key="1">
    <source>
        <dbReference type="EMBL" id="BBW99729.1"/>
    </source>
</evidence>
<proteinExistence type="predicted"/>
<dbReference type="Proteomes" id="UP000466681">
    <property type="component" value="Chromosome"/>
</dbReference>
<protein>
    <submittedName>
        <fullName evidence="1">Uncharacterized protein</fullName>
    </submittedName>
</protein>